<proteinExistence type="predicted"/>
<keyword evidence="1" id="KW-0472">Membrane</keyword>
<organism evidence="2 3">
    <name type="scientific">Tribolium castaneum</name>
    <name type="common">Red flour beetle</name>
    <dbReference type="NCBI Taxonomy" id="7070"/>
    <lineage>
        <taxon>Eukaryota</taxon>
        <taxon>Metazoa</taxon>
        <taxon>Ecdysozoa</taxon>
        <taxon>Arthropoda</taxon>
        <taxon>Hexapoda</taxon>
        <taxon>Insecta</taxon>
        <taxon>Pterygota</taxon>
        <taxon>Neoptera</taxon>
        <taxon>Endopterygota</taxon>
        <taxon>Coleoptera</taxon>
        <taxon>Polyphaga</taxon>
        <taxon>Cucujiformia</taxon>
        <taxon>Tenebrionidae</taxon>
        <taxon>Tenebrionidae incertae sedis</taxon>
        <taxon>Tribolium</taxon>
    </lineage>
</organism>
<reference evidence="2 3" key="2">
    <citation type="journal article" date="2010" name="Nucleic Acids Res.">
        <title>BeetleBase in 2010: revisions to provide comprehensive genomic information for Tribolium castaneum.</title>
        <authorList>
            <person name="Kim H.S."/>
            <person name="Murphy T."/>
            <person name="Xia J."/>
            <person name="Caragea D."/>
            <person name="Park Y."/>
            <person name="Beeman R.W."/>
            <person name="Lorenzen M.D."/>
            <person name="Butcher S."/>
            <person name="Manak J.R."/>
            <person name="Brown S.J."/>
        </authorList>
    </citation>
    <scope>GENOME REANNOTATION</scope>
    <source>
        <strain evidence="2 3">Georgia GA2</strain>
    </source>
</reference>
<keyword evidence="3" id="KW-1185">Reference proteome</keyword>
<dbReference type="EMBL" id="KQ971338">
    <property type="protein sequence ID" value="KYB28026.1"/>
    <property type="molecule type" value="Genomic_DNA"/>
</dbReference>
<reference evidence="2 3" key="1">
    <citation type="journal article" date="2008" name="Nature">
        <title>The genome of the model beetle and pest Tribolium castaneum.</title>
        <authorList>
            <consortium name="Tribolium Genome Sequencing Consortium"/>
            <person name="Richards S."/>
            <person name="Gibbs R.A."/>
            <person name="Weinstock G.M."/>
            <person name="Brown S.J."/>
            <person name="Denell R."/>
            <person name="Beeman R.W."/>
            <person name="Gibbs R."/>
            <person name="Beeman R.W."/>
            <person name="Brown S.J."/>
            <person name="Bucher G."/>
            <person name="Friedrich M."/>
            <person name="Grimmelikhuijzen C.J."/>
            <person name="Klingler M."/>
            <person name="Lorenzen M."/>
            <person name="Richards S."/>
            <person name="Roth S."/>
            <person name="Schroder R."/>
            <person name="Tautz D."/>
            <person name="Zdobnov E.M."/>
            <person name="Muzny D."/>
            <person name="Gibbs R.A."/>
            <person name="Weinstock G.M."/>
            <person name="Attaway T."/>
            <person name="Bell S."/>
            <person name="Buhay C.J."/>
            <person name="Chandrabose M.N."/>
            <person name="Chavez D."/>
            <person name="Clerk-Blankenburg K.P."/>
            <person name="Cree A."/>
            <person name="Dao M."/>
            <person name="Davis C."/>
            <person name="Chacko J."/>
            <person name="Dinh H."/>
            <person name="Dugan-Rocha S."/>
            <person name="Fowler G."/>
            <person name="Garner T.T."/>
            <person name="Garnes J."/>
            <person name="Gnirke A."/>
            <person name="Hawes A."/>
            <person name="Hernandez J."/>
            <person name="Hines S."/>
            <person name="Holder M."/>
            <person name="Hume J."/>
            <person name="Jhangiani S.N."/>
            <person name="Joshi V."/>
            <person name="Khan Z.M."/>
            <person name="Jackson L."/>
            <person name="Kovar C."/>
            <person name="Kowis A."/>
            <person name="Lee S."/>
            <person name="Lewis L.R."/>
            <person name="Margolis J."/>
            <person name="Morgan M."/>
            <person name="Nazareth L.V."/>
            <person name="Nguyen N."/>
            <person name="Okwuonu G."/>
            <person name="Parker D."/>
            <person name="Richards S."/>
            <person name="Ruiz S.J."/>
            <person name="Santibanez J."/>
            <person name="Savard J."/>
            <person name="Scherer S.E."/>
            <person name="Schneider B."/>
            <person name="Sodergren E."/>
            <person name="Tautz D."/>
            <person name="Vattahil S."/>
            <person name="Villasana D."/>
            <person name="White C.S."/>
            <person name="Wright R."/>
            <person name="Park Y."/>
            <person name="Beeman R.W."/>
            <person name="Lord J."/>
            <person name="Oppert B."/>
            <person name="Lorenzen M."/>
            <person name="Brown S."/>
            <person name="Wang L."/>
            <person name="Savard J."/>
            <person name="Tautz D."/>
            <person name="Richards S."/>
            <person name="Weinstock G."/>
            <person name="Gibbs R.A."/>
            <person name="Liu Y."/>
            <person name="Worley K."/>
            <person name="Weinstock G."/>
            <person name="Elsik C.G."/>
            <person name="Reese J.T."/>
            <person name="Elhaik E."/>
            <person name="Landan G."/>
            <person name="Graur D."/>
            <person name="Arensburger P."/>
            <person name="Atkinson P."/>
            <person name="Beeman R.W."/>
            <person name="Beidler J."/>
            <person name="Brown S.J."/>
            <person name="Demuth J.P."/>
            <person name="Drury D.W."/>
            <person name="Du Y.Z."/>
            <person name="Fujiwara H."/>
            <person name="Lorenzen M."/>
            <person name="Maselli V."/>
            <person name="Osanai M."/>
            <person name="Park Y."/>
            <person name="Robertson H.M."/>
            <person name="Tu Z."/>
            <person name="Wang J.J."/>
            <person name="Wang S."/>
            <person name="Richards S."/>
            <person name="Song H."/>
            <person name="Zhang L."/>
            <person name="Sodergren E."/>
            <person name="Werner D."/>
            <person name="Stanke M."/>
            <person name="Morgenstern B."/>
            <person name="Solovyev V."/>
            <person name="Kosarev P."/>
            <person name="Brown G."/>
            <person name="Chen H.C."/>
            <person name="Ermolaeva O."/>
            <person name="Hlavina W."/>
            <person name="Kapustin Y."/>
            <person name="Kiryutin B."/>
            <person name="Kitts P."/>
            <person name="Maglott D."/>
            <person name="Pruitt K."/>
            <person name="Sapojnikov V."/>
            <person name="Souvorov A."/>
            <person name="Mackey A.J."/>
            <person name="Waterhouse R.M."/>
            <person name="Wyder S."/>
            <person name="Zdobnov E.M."/>
            <person name="Zdobnov E.M."/>
            <person name="Wyder S."/>
            <person name="Kriventseva E.V."/>
            <person name="Kadowaki T."/>
            <person name="Bork P."/>
            <person name="Aranda M."/>
            <person name="Bao R."/>
            <person name="Beermann A."/>
            <person name="Berns N."/>
            <person name="Bolognesi R."/>
            <person name="Bonneton F."/>
            <person name="Bopp D."/>
            <person name="Brown S.J."/>
            <person name="Bucher G."/>
            <person name="Butts T."/>
            <person name="Chaumot A."/>
            <person name="Denell R.E."/>
            <person name="Ferrier D.E."/>
            <person name="Friedrich M."/>
            <person name="Gordon C.M."/>
            <person name="Jindra M."/>
            <person name="Klingler M."/>
            <person name="Lan Q."/>
            <person name="Lattorff H.M."/>
            <person name="Laudet V."/>
            <person name="von Levetsow C."/>
            <person name="Liu Z."/>
            <person name="Lutz R."/>
            <person name="Lynch J.A."/>
            <person name="da Fonseca R.N."/>
            <person name="Posnien N."/>
            <person name="Reuter R."/>
            <person name="Roth S."/>
            <person name="Savard J."/>
            <person name="Schinko J.B."/>
            <person name="Schmitt C."/>
            <person name="Schoppmeier M."/>
            <person name="Schroder R."/>
            <person name="Shippy T.D."/>
            <person name="Simonnet F."/>
            <person name="Marques-Souza H."/>
            <person name="Tautz D."/>
            <person name="Tomoyasu Y."/>
            <person name="Trauner J."/>
            <person name="Van der Zee M."/>
            <person name="Vervoort M."/>
            <person name="Wittkopp N."/>
            <person name="Wimmer E.A."/>
            <person name="Yang X."/>
            <person name="Jones A.K."/>
            <person name="Sattelle D.B."/>
            <person name="Ebert P.R."/>
            <person name="Nelson D."/>
            <person name="Scott J.G."/>
            <person name="Beeman R.W."/>
            <person name="Muthukrishnan S."/>
            <person name="Kramer K.J."/>
            <person name="Arakane Y."/>
            <person name="Beeman R.W."/>
            <person name="Zhu Q."/>
            <person name="Hogenkamp D."/>
            <person name="Dixit R."/>
            <person name="Oppert B."/>
            <person name="Jiang H."/>
            <person name="Zou Z."/>
            <person name="Marshall J."/>
            <person name="Elpidina E."/>
            <person name="Vinokurov K."/>
            <person name="Oppert C."/>
            <person name="Zou Z."/>
            <person name="Evans J."/>
            <person name="Lu Z."/>
            <person name="Zhao P."/>
            <person name="Sumathipala N."/>
            <person name="Altincicek B."/>
            <person name="Vilcinskas A."/>
            <person name="Williams M."/>
            <person name="Hultmark D."/>
            <person name="Hetru C."/>
            <person name="Jiang H."/>
            <person name="Grimmelikhuijzen C.J."/>
            <person name="Hauser F."/>
            <person name="Cazzamali G."/>
            <person name="Williamson M."/>
            <person name="Park Y."/>
            <person name="Li B."/>
            <person name="Tanaka Y."/>
            <person name="Predel R."/>
            <person name="Neupert S."/>
            <person name="Schachtner J."/>
            <person name="Verleyen P."/>
            <person name="Raible F."/>
            <person name="Bork P."/>
            <person name="Friedrich M."/>
            <person name="Walden K.K."/>
            <person name="Robertson H.M."/>
            <person name="Angeli S."/>
            <person name="Foret S."/>
            <person name="Bucher G."/>
            <person name="Schuetz S."/>
            <person name="Maleszka R."/>
            <person name="Wimmer E.A."/>
            <person name="Beeman R.W."/>
            <person name="Lorenzen M."/>
            <person name="Tomoyasu Y."/>
            <person name="Miller S.C."/>
            <person name="Grossmann D."/>
            <person name="Bucher G."/>
        </authorList>
    </citation>
    <scope>NUCLEOTIDE SEQUENCE [LARGE SCALE GENOMIC DNA]</scope>
    <source>
        <strain evidence="2 3">Georgia GA2</strain>
    </source>
</reference>
<evidence type="ECO:0000256" key="1">
    <source>
        <dbReference type="SAM" id="Phobius"/>
    </source>
</evidence>
<gene>
    <name evidence="2" type="primary">AUGUSTUS-3.0.2_31109</name>
    <name evidence="2" type="ORF">TcasGA2_TC031109</name>
</gene>
<name>A0A139WJE1_TRICA</name>
<feature type="transmembrane region" description="Helical" evidence="1">
    <location>
        <begin position="123"/>
        <end position="147"/>
    </location>
</feature>
<evidence type="ECO:0000313" key="2">
    <source>
        <dbReference type="EMBL" id="KYB28026.1"/>
    </source>
</evidence>
<keyword evidence="1" id="KW-0812">Transmembrane</keyword>
<feature type="transmembrane region" description="Helical" evidence="1">
    <location>
        <begin position="90"/>
        <end position="116"/>
    </location>
</feature>
<dbReference type="AlphaFoldDB" id="A0A139WJE1"/>
<feature type="transmembrane region" description="Helical" evidence="1">
    <location>
        <begin position="218"/>
        <end position="241"/>
    </location>
</feature>
<keyword evidence="1" id="KW-1133">Transmembrane helix</keyword>
<feature type="transmembrane region" description="Helical" evidence="1">
    <location>
        <begin position="281"/>
        <end position="304"/>
    </location>
</feature>
<protein>
    <submittedName>
        <fullName evidence="2">Uncharacterized protein</fullName>
    </submittedName>
</protein>
<feature type="transmembrane region" description="Helical" evidence="1">
    <location>
        <begin position="60"/>
        <end position="84"/>
    </location>
</feature>
<feature type="transmembrane region" description="Helical" evidence="1">
    <location>
        <begin position="364"/>
        <end position="387"/>
    </location>
</feature>
<accession>A0A139WJE1</accession>
<feature type="transmembrane region" description="Helical" evidence="1">
    <location>
        <begin position="20"/>
        <end position="39"/>
    </location>
</feature>
<feature type="transmembrane region" description="Helical" evidence="1">
    <location>
        <begin position="247"/>
        <end position="274"/>
    </location>
</feature>
<feature type="transmembrane region" description="Helical" evidence="1">
    <location>
        <begin position="173"/>
        <end position="197"/>
    </location>
</feature>
<feature type="transmembrane region" description="Helical" evidence="1">
    <location>
        <begin position="333"/>
        <end position="357"/>
    </location>
</feature>
<feature type="transmembrane region" description="Helical" evidence="1">
    <location>
        <begin position="399"/>
        <end position="420"/>
    </location>
</feature>
<sequence>MLLWYSSFFKHVTSWCYGTAIVQFVVFLFIFLGVSYLSTLLDIDYSVDQTREIISKYEKYIVLASSLYMIVPFTFSTVFLFGLFNKNPVILKIFIIESLINCFVILIVVIASGIFLAVKGTQYIAYSLIVLGIVLEIFLAHGILLAYGARDVFLQNCDNRSSVNSGSNQEDPYVLAGIQFVFFLLVMLVPSYSSLFLQIEQDVDESIILASKLEKYGLMASSLFMVFPLTFSLIFFVGLLHKNRTILLVYMFECFVTYFAAIIICALGICLIVFKASIAIAFYLIIFGIVVQFILTHGLIFPILPSYLSLFIEKKKISEDMKFSSHHPQFEKYAVMALSLYMIIPLTFSIVFFIGVLHKNGFYILIYILESCFTTIITFVLVVLGLYEFSTKGTCIIGYSMFAVGVFLSLLVIHGIVVAFREREKLRKIRDNHIN</sequence>
<dbReference type="Proteomes" id="UP000007266">
    <property type="component" value="Linkage group 4"/>
</dbReference>
<evidence type="ECO:0000313" key="3">
    <source>
        <dbReference type="Proteomes" id="UP000007266"/>
    </source>
</evidence>